<reference evidence="2" key="1">
    <citation type="submission" date="2015-03" db="EMBL/GenBank/DDBJ databases">
        <authorList>
            <consortium name="Pathogen Informatics"/>
        </authorList>
    </citation>
    <scope>NUCLEOTIDE SEQUENCE [LARGE SCALE GENOMIC DNA]</scope>
    <source>
        <strain evidence="2">N09902308</strain>
    </source>
</reference>
<evidence type="ECO:0000313" key="2">
    <source>
        <dbReference type="Proteomes" id="UP000039021"/>
    </source>
</evidence>
<proteinExistence type="predicted"/>
<dbReference type="EMBL" id="CSBK01001867">
    <property type="protein sequence ID" value="COZ24126.1"/>
    <property type="molecule type" value="Genomic_DNA"/>
</dbReference>
<protein>
    <submittedName>
        <fullName evidence="1">Uncharacterized protein</fullName>
    </submittedName>
</protein>
<dbReference type="Proteomes" id="UP000039021">
    <property type="component" value="Unassembled WGS sequence"/>
</dbReference>
<dbReference type="AlphaFoldDB" id="A0A916PGZ9"/>
<name>A0A916PGZ9_MYCTX</name>
<comment type="caution">
    <text evidence="1">The sequence shown here is derived from an EMBL/GenBank/DDBJ whole genome shotgun (WGS) entry which is preliminary data.</text>
</comment>
<sequence length="52" mass="5872">MLAAIAMRTSRLVANVERLKMLWSASKAMNPRIAPRSMPTMIKTRTAVITER</sequence>
<organism evidence="1 2">
    <name type="scientific">Mycobacterium tuberculosis</name>
    <dbReference type="NCBI Taxonomy" id="1773"/>
    <lineage>
        <taxon>Bacteria</taxon>
        <taxon>Bacillati</taxon>
        <taxon>Actinomycetota</taxon>
        <taxon>Actinomycetes</taxon>
        <taxon>Mycobacteriales</taxon>
        <taxon>Mycobacteriaceae</taxon>
        <taxon>Mycobacterium</taxon>
        <taxon>Mycobacterium tuberculosis complex</taxon>
    </lineage>
</organism>
<gene>
    <name evidence="1" type="ORF">ERS007739_03538</name>
</gene>
<evidence type="ECO:0000313" key="1">
    <source>
        <dbReference type="EMBL" id="COZ24126.1"/>
    </source>
</evidence>
<accession>A0A916PGZ9</accession>